<dbReference type="Gene3D" id="3.30.450.40">
    <property type="match status" value="1"/>
</dbReference>
<evidence type="ECO:0000313" key="4">
    <source>
        <dbReference type="Proteomes" id="UP000002204"/>
    </source>
</evidence>
<dbReference type="EMBL" id="AP008957">
    <property type="protein sequence ID" value="BAH31366.1"/>
    <property type="molecule type" value="Genomic_DNA"/>
</dbReference>
<organism evidence="3 4">
    <name type="scientific">Rhodococcus erythropolis (strain PR4 / NBRC 100887)</name>
    <dbReference type="NCBI Taxonomy" id="234621"/>
    <lineage>
        <taxon>Bacteria</taxon>
        <taxon>Bacillati</taxon>
        <taxon>Actinomycetota</taxon>
        <taxon>Actinomycetes</taxon>
        <taxon>Mycobacteriales</taxon>
        <taxon>Nocardiaceae</taxon>
        <taxon>Rhodococcus</taxon>
        <taxon>Rhodococcus erythropolis group</taxon>
    </lineage>
</organism>
<reference evidence="4" key="1">
    <citation type="submission" date="2005-03" db="EMBL/GenBank/DDBJ databases">
        <title>Comparison of the complete genome sequences of Rhodococcus erythropolis PR4 and Rhodococcus opacus B4.</title>
        <authorList>
            <person name="Takarada H."/>
            <person name="Sekine M."/>
            <person name="Hosoyama A."/>
            <person name="Yamada R."/>
            <person name="Fujisawa T."/>
            <person name="Omata S."/>
            <person name="Shimizu A."/>
            <person name="Tsukatani N."/>
            <person name="Tanikawa S."/>
            <person name="Fujita N."/>
            <person name="Harayama S."/>
        </authorList>
    </citation>
    <scope>NUCLEOTIDE SEQUENCE [LARGE SCALE GENOMIC DNA]</scope>
    <source>
        <strain evidence="4">PR4 / NBRC 100887</strain>
    </source>
</reference>
<dbReference type="InterPro" id="IPR003018">
    <property type="entry name" value="GAF"/>
</dbReference>
<reference evidence="3 4" key="2">
    <citation type="journal article" date="2006" name="Environ. Microbiol.">
        <title>Sequence analysis of three plasmids harboured in Rhodococcus erythropolis strain PR4.</title>
        <authorList>
            <person name="Sekine M."/>
            <person name="Tanikawa S."/>
            <person name="Omata S."/>
            <person name="Saito M."/>
            <person name="Fujisawa T."/>
            <person name="Tsukatani N."/>
            <person name="Tajima T."/>
            <person name="Sekigawa T."/>
            <person name="Kosugi H."/>
            <person name="Matsuo Y."/>
            <person name="Nishiko R."/>
            <person name="Imamura K."/>
            <person name="Ito M."/>
            <person name="Narita H."/>
            <person name="Tago S."/>
            <person name="Fujita N."/>
            <person name="Harayama S."/>
        </authorList>
    </citation>
    <scope>NUCLEOTIDE SEQUENCE [LARGE SCALE GENOMIC DNA]</scope>
    <source>
        <strain evidence="4">PR4 / NBRC 100887</strain>
    </source>
</reference>
<dbReference type="KEGG" id="rer:RER_06580"/>
<evidence type="ECO:0000259" key="2">
    <source>
        <dbReference type="Pfam" id="PF01590"/>
    </source>
</evidence>
<name>C0ZPN8_RHOE4</name>
<dbReference type="AlphaFoldDB" id="C0ZPN8"/>
<gene>
    <name evidence="3" type="ordered locus">RER_06580</name>
</gene>
<protein>
    <recommendedName>
        <fullName evidence="2">GAF domain-containing protein</fullName>
    </recommendedName>
</protein>
<evidence type="ECO:0000256" key="1">
    <source>
        <dbReference type="SAM" id="MobiDB-lite"/>
    </source>
</evidence>
<dbReference type="Proteomes" id="UP000002204">
    <property type="component" value="Chromosome"/>
</dbReference>
<feature type="region of interest" description="Disordered" evidence="1">
    <location>
        <begin position="1"/>
        <end position="32"/>
    </location>
</feature>
<sequence>MSSLKAASSLKAVSSLKKRLPEPAMPPGEDPRDYARTLAAVYDATMAGDRAPARPRDVVRQSWQRLRELGIDPEHSRVEPSMDVAELDLRRRESGLYDVLDDVTRGLESITASGENIMVVADLRGTVLWRSGSHRVLDQAARLGFVEGANWAEDSVGTNAIGTALVSRQAVQIFSAEHYARSHHPWTCAGAPIRDPRDDRVIGVVDISGPAKTVHPTTLALVDAVARLAQSHLRDKHRDNLDQLRSVAGPMLARSGSPALVIDTHGWVAAVDALPHRSRVLLPAALAPGRAWFPALGLCELDPLPGGWLVRPITTGERISAPTVHIDLRDSENMSVTVTSGFGEWAYAPTQRHAEILFLLGSERRGLTASRLAQDLFGDPARTVTARAEMSRLRKNLAGVVAAQPYRFVDAAHVTLSCPVNGAHLLPFSNAPAVRAARLSQAGSEA</sequence>
<evidence type="ECO:0000313" key="3">
    <source>
        <dbReference type="EMBL" id="BAH31366.1"/>
    </source>
</evidence>
<proteinExistence type="predicted"/>
<dbReference type="InterPro" id="IPR029016">
    <property type="entry name" value="GAF-like_dom_sf"/>
</dbReference>
<feature type="domain" description="GAF" evidence="2">
    <location>
        <begin position="126"/>
        <end position="229"/>
    </location>
</feature>
<feature type="compositionally biased region" description="Low complexity" evidence="1">
    <location>
        <begin position="1"/>
        <end position="15"/>
    </location>
</feature>
<dbReference type="Pfam" id="PF01590">
    <property type="entry name" value="GAF"/>
    <property type="match status" value="1"/>
</dbReference>
<dbReference type="eggNOG" id="COG3284">
    <property type="taxonomic scope" value="Bacteria"/>
</dbReference>
<dbReference type="HOGENOM" id="CLU_037518_0_0_11"/>
<accession>C0ZPN8</accession>